<feature type="active site" evidence="1">
    <location>
        <position position="253"/>
    </location>
</feature>
<dbReference type="InterPro" id="IPR002931">
    <property type="entry name" value="Transglutaminase-like"/>
</dbReference>
<dbReference type="InterPro" id="IPR023608">
    <property type="entry name" value="Transglutaminase_animal"/>
</dbReference>
<dbReference type="InterPro" id="IPR008958">
    <property type="entry name" value="Transglutaminase_C"/>
</dbReference>
<evidence type="ECO:0000313" key="5">
    <source>
        <dbReference type="Proteomes" id="UP001187531"/>
    </source>
</evidence>
<sequence length="581" mass="65605">ITSSSGCIVGPWEIEFDTKLIGFHQKLNFKADRPFFIIFNPWCPDDPVFVEEEADRKEYVLEESGLLFRGTAKHLQAAVWNYSQFEDPVLDVSIWSLWNISKLLPFRRSDPIAVSRAISAAVNHADDGGIMVALWSDAYEGGFAPTKWTGSLEILKRYWESKEPVKFGQCFNFAGVITTICRSLGIPCRPVTNYESAHDSHGSLTVDVIVDDNGYPVAEKIFDTVWNYHVWNEVWMKRPDLAPGDYDGWQVIDGTPQEASEGLFQCGPTSVKAVKRGEIRKHYDTCFVFAEVNADRVFWRDTERGLKFLHKQTSDIGLNVSTKCVGKFGRSDVTDRYKFKENSAEEREVVLRALRQSESHFTRIYLNQAIEDIQFELISLDDVIIGETIKANLVVTNRSEIKRHSITAILRIDSVLYTGKMLGIVKKEKFEAEIEPKSRTTLTLELPFREYAGHVSEQGSFKYACIANVAETEFEYFSQDDFSISKPIIDIKVPEEVVVGEEFPVTVSLVNPLPINLVSPRFIVQGAGMGRAQKSKLTRIPPGGEGTATVRLTPKHKGVKTIAVKFWARDLQDVNGYTSVK</sequence>
<keyword evidence="2" id="KW-0479">Metal-binding</keyword>
<evidence type="ECO:0000313" key="4">
    <source>
        <dbReference type="EMBL" id="KAK2715758.1"/>
    </source>
</evidence>
<dbReference type="InterPro" id="IPR036238">
    <property type="entry name" value="Transglutaminase_C_sf"/>
</dbReference>
<feature type="non-terminal residue" evidence="4">
    <location>
        <position position="581"/>
    </location>
</feature>
<dbReference type="PANTHER" id="PTHR11590">
    <property type="entry name" value="PROTEIN-GLUTAMINE GAMMA-GLUTAMYLTRANSFERASE"/>
    <property type="match status" value="1"/>
</dbReference>
<dbReference type="Gene3D" id="3.90.260.10">
    <property type="entry name" value="Transglutaminase-like"/>
    <property type="match status" value="1"/>
</dbReference>
<dbReference type="InterPro" id="IPR013783">
    <property type="entry name" value="Ig-like_fold"/>
</dbReference>
<dbReference type="InterPro" id="IPR036985">
    <property type="entry name" value="Transglutaminase-like_sf"/>
</dbReference>
<feature type="binding site" evidence="2">
    <location>
        <position position="341"/>
    </location>
    <ligand>
        <name>Ca(2+)</name>
        <dbReference type="ChEBI" id="CHEBI:29108"/>
    </ligand>
</feature>
<gene>
    <name evidence="4" type="ORF">QYM36_010361</name>
</gene>
<dbReference type="Pfam" id="PF00927">
    <property type="entry name" value="Transglut_C"/>
    <property type="match status" value="2"/>
</dbReference>
<evidence type="ECO:0000256" key="2">
    <source>
        <dbReference type="PIRSR" id="PIRSR000459-2"/>
    </source>
</evidence>
<proteinExistence type="predicted"/>
<dbReference type="EMBL" id="JAVRJZ010000012">
    <property type="protein sequence ID" value="KAK2715758.1"/>
    <property type="molecule type" value="Genomic_DNA"/>
</dbReference>
<dbReference type="GO" id="GO:0003810">
    <property type="term" value="F:protein-glutamine gamma-glutamyltransferase activity"/>
    <property type="evidence" value="ECO:0007669"/>
    <property type="project" value="InterPro"/>
</dbReference>
<organism evidence="4 5">
    <name type="scientific">Artemia franciscana</name>
    <name type="common">Brine shrimp</name>
    <name type="synonym">Artemia sanfranciscana</name>
    <dbReference type="NCBI Taxonomy" id="6661"/>
    <lineage>
        <taxon>Eukaryota</taxon>
        <taxon>Metazoa</taxon>
        <taxon>Ecdysozoa</taxon>
        <taxon>Arthropoda</taxon>
        <taxon>Crustacea</taxon>
        <taxon>Branchiopoda</taxon>
        <taxon>Anostraca</taxon>
        <taxon>Artemiidae</taxon>
        <taxon>Artemia</taxon>
    </lineage>
</organism>
<dbReference type="SUPFAM" id="SSF54001">
    <property type="entry name" value="Cysteine proteinases"/>
    <property type="match status" value="1"/>
</dbReference>
<dbReference type="AlphaFoldDB" id="A0AA88HV86"/>
<dbReference type="GO" id="GO:0046872">
    <property type="term" value="F:metal ion binding"/>
    <property type="evidence" value="ECO:0007669"/>
    <property type="project" value="UniProtKB-KW"/>
</dbReference>
<feature type="active site" evidence="1">
    <location>
        <position position="229"/>
    </location>
</feature>
<evidence type="ECO:0000259" key="3">
    <source>
        <dbReference type="SMART" id="SM00460"/>
    </source>
</evidence>
<comment type="cofactor">
    <cofactor evidence="2">
        <name>Ca(2+)</name>
        <dbReference type="ChEBI" id="CHEBI:29108"/>
    </cofactor>
    <text evidence="2">Binds 1 Ca(2+) ion per subunit.</text>
</comment>
<keyword evidence="2" id="KW-0106">Calcium</keyword>
<protein>
    <recommendedName>
        <fullName evidence="3">Transglutaminase-like domain-containing protein</fullName>
    </recommendedName>
</protein>
<dbReference type="Pfam" id="PF01841">
    <property type="entry name" value="Transglut_core"/>
    <property type="match status" value="1"/>
</dbReference>
<keyword evidence="5" id="KW-1185">Reference proteome</keyword>
<feature type="binding site" evidence="2">
    <location>
        <position position="295"/>
    </location>
    <ligand>
        <name>Ca(2+)</name>
        <dbReference type="ChEBI" id="CHEBI:29108"/>
    </ligand>
</feature>
<dbReference type="SMART" id="SM00460">
    <property type="entry name" value="TGc"/>
    <property type="match status" value="1"/>
</dbReference>
<dbReference type="InterPro" id="IPR050779">
    <property type="entry name" value="Transglutaminase"/>
</dbReference>
<feature type="domain" description="Transglutaminase-like" evidence="3">
    <location>
        <begin position="162"/>
        <end position="256"/>
    </location>
</feature>
<name>A0AA88HV86_ARTSF</name>
<reference evidence="4" key="1">
    <citation type="submission" date="2023-07" db="EMBL/GenBank/DDBJ databases">
        <title>Chromosome-level genome assembly of Artemia franciscana.</title>
        <authorList>
            <person name="Jo E."/>
        </authorList>
    </citation>
    <scope>NUCLEOTIDE SEQUENCE</scope>
    <source>
        <tissue evidence="4">Whole body</tissue>
    </source>
</reference>
<feature type="binding site" evidence="2">
    <location>
        <position position="293"/>
    </location>
    <ligand>
        <name>Ca(2+)</name>
        <dbReference type="ChEBI" id="CHEBI:29108"/>
    </ligand>
</feature>
<feature type="non-terminal residue" evidence="4">
    <location>
        <position position="1"/>
    </location>
</feature>
<dbReference type="Gene3D" id="2.60.40.10">
    <property type="entry name" value="Immunoglobulins"/>
    <property type="match status" value="3"/>
</dbReference>
<dbReference type="InterPro" id="IPR038765">
    <property type="entry name" value="Papain-like_cys_pep_sf"/>
</dbReference>
<accession>A0AA88HV86</accession>
<comment type="caution">
    <text evidence="4">The sequence shown here is derived from an EMBL/GenBank/DDBJ whole genome shotgun (WGS) entry which is preliminary data.</text>
</comment>
<dbReference type="FunFam" id="3.90.260.10:FF:000002">
    <property type="entry name" value="Erythrocyte membrane protein band 4.2"/>
    <property type="match status" value="1"/>
</dbReference>
<feature type="binding site" evidence="2">
    <location>
        <position position="346"/>
    </location>
    <ligand>
        <name>Ca(2+)</name>
        <dbReference type="ChEBI" id="CHEBI:29108"/>
    </ligand>
</feature>
<dbReference type="PIRSF" id="PIRSF000459">
    <property type="entry name" value="TGM_EBP42"/>
    <property type="match status" value="1"/>
</dbReference>
<dbReference type="SUPFAM" id="SSF49309">
    <property type="entry name" value="Transglutaminase, two C-terminal domains"/>
    <property type="match status" value="2"/>
</dbReference>
<dbReference type="PANTHER" id="PTHR11590:SF69">
    <property type="entry name" value="RE08173P"/>
    <property type="match status" value="1"/>
</dbReference>
<dbReference type="Proteomes" id="UP001187531">
    <property type="component" value="Unassembled WGS sequence"/>
</dbReference>
<evidence type="ECO:0000256" key="1">
    <source>
        <dbReference type="PIRSR" id="PIRSR000459-1"/>
    </source>
</evidence>
<feature type="active site" evidence="1">
    <location>
        <position position="170"/>
    </location>
</feature>
<dbReference type="InterPro" id="IPR014756">
    <property type="entry name" value="Ig_E-set"/>
</dbReference>
<dbReference type="SUPFAM" id="SSF81296">
    <property type="entry name" value="E set domains"/>
    <property type="match status" value="1"/>
</dbReference>